<dbReference type="EMBL" id="JARAWP010000010">
    <property type="protein sequence ID" value="MDX3019975.1"/>
    <property type="molecule type" value="Genomic_DNA"/>
</dbReference>
<dbReference type="EMBL" id="JARAWC010000071">
    <property type="protein sequence ID" value="MDX2966844.1"/>
    <property type="molecule type" value="Genomic_DNA"/>
</dbReference>
<evidence type="ECO:0000313" key="2">
    <source>
        <dbReference type="EMBL" id="MDX3019975.1"/>
    </source>
</evidence>
<dbReference type="AlphaFoldDB" id="A0AAP6EL86"/>
<protein>
    <submittedName>
        <fullName evidence="1">Uncharacterized protein</fullName>
    </submittedName>
</protein>
<evidence type="ECO:0000313" key="3">
    <source>
        <dbReference type="Proteomes" id="UP001272987"/>
    </source>
</evidence>
<reference evidence="1 3" key="1">
    <citation type="journal article" date="2023" name="Microb. Genom.">
        <title>Mesoterricola silvestris gen. nov., sp. nov., Mesoterricola sediminis sp. nov., Geothrix oryzae sp. nov., Geothrix edaphica sp. nov., Geothrix rubra sp. nov., and Geothrix limicola sp. nov., six novel members of Acidobacteriota isolated from soils.</title>
        <authorList>
            <person name="Weisberg A.J."/>
            <person name="Pearce E."/>
            <person name="Kramer C.G."/>
            <person name="Chang J.H."/>
            <person name="Clarke C.R."/>
        </authorList>
    </citation>
    <scope>NUCLEOTIDE SEQUENCE</scope>
    <source>
        <strain evidence="2 3">NB05-1H</strain>
        <strain evidence="1">NRRL_B-16521</strain>
    </source>
</reference>
<organism evidence="1 4">
    <name type="scientific">Streptomyces acidiscabies</name>
    <dbReference type="NCBI Taxonomy" id="42234"/>
    <lineage>
        <taxon>Bacteria</taxon>
        <taxon>Bacillati</taxon>
        <taxon>Actinomycetota</taxon>
        <taxon>Actinomycetes</taxon>
        <taxon>Kitasatosporales</taxon>
        <taxon>Streptomycetaceae</taxon>
        <taxon>Streptomyces</taxon>
    </lineage>
</organism>
<dbReference type="RefSeq" id="WP_029184637.1">
    <property type="nucleotide sequence ID" value="NZ_BCMK01000043.1"/>
</dbReference>
<dbReference type="GeneID" id="69804699"/>
<comment type="caution">
    <text evidence="1">The sequence shown here is derived from an EMBL/GenBank/DDBJ whole genome shotgun (WGS) entry which is preliminary data.</text>
</comment>
<dbReference type="Proteomes" id="UP001282288">
    <property type="component" value="Unassembled WGS sequence"/>
</dbReference>
<sequence length="174" mass="18792">MEASPAQGTMVGLFWIEEPRVCLGAPPAEGIAGVFLSPTELSITGPALRILPWADITDIQVEHIPIRSAPARWAIRAATVAAAALDVWSPTDPPELTVVIHTGAQRTEATAPSAAATAYTQREVDLSLALLSHFVRGTASPATLTDWWTRTRPTETLHSRDRETILEEWLGPLL</sequence>
<evidence type="ECO:0000313" key="1">
    <source>
        <dbReference type="EMBL" id="MDX2966844.1"/>
    </source>
</evidence>
<proteinExistence type="predicted"/>
<accession>A0AAP6EL86</accession>
<evidence type="ECO:0000313" key="4">
    <source>
        <dbReference type="Proteomes" id="UP001282288"/>
    </source>
</evidence>
<name>A0AAP6EL86_9ACTN</name>
<gene>
    <name evidence="1" type="ORF">PV399_45190</name>
    <name evidence="2" type="ORF">PV666_19045</name>
</gene>
<keyword evidence="3" id="KW-1185">Reference proteome</keyword>
<dbReference type="Proteomes" id="UP001272987">
    <property type="component" value="Unassembled WGS sequence"/>
</dbReference>